<feature type="region of interest" description="Disordered" evidence="2">
    <location>
        <begin position="231"/>
        <end position="251"/>
    </location>
</feature>
<dbReference type="GeneID" id="112295641"/>
<dbReference type="SUPFAM" id="SSF81383">
    <property type="entry name" value="F-box domain"/>
    <property type="match status" value="1"/>
</dbReference>
<keyword evidence="6" id="KW-1185">Reference proteome</keyword>
<dbReference type="OrthoDB" id="3219396at2759"/>
<feature type="domain" description="F-box" evidence="3">
    <location>
        <begin position="6"/>
        <end position="58"/>
    </location>
</feature>
<reference evidence="4 6" key="1">
    <citation type="journal article" date="2008" name="Science">
        <title>The Physcomitrella genome reveals evolutionary insights into the conquest of land by plants.</title>
        <authorList>
            <person name="Rensing S."/>
            <person name="Lang D."/>
            <person name="Zimmer A."/>
            <person name="Terry A."/>
            <person name="Salamov A."/>
            <person name="Shapiro H."/>
            <person name="Nishiyama T."/>
            <person name="Perroud P.-F."/>
            <person name="Lindquist E."/>
            <person name="Kamisugi Y."/>
            <person name="Tanahashi T."/>
            <person name="Sakakibara K."/>
            <person name="Fujita T."/>
            <person name="Oishi K."/>
            <person name="Shin-I T."/>
            <person name="Kuroki Y."/>
            <person name="Toyoda A."/>
            <person name="Suzuki Y."/>
            <person name="Hashimoto A."/>
            <person name="Yamaguchi K."/>
            <person name="Sugano A."/>
            <person name="Kohara Y."/>
            <person name="Fujiyama A."/>
            <person name="Anterola A."/>
            <person name="Aoki S."/>
            <person name="Ashton N."/>
            <person name="Barbazuk W.B."/>
            <person name="Barker E."/>
            <person name="Bennetzen J."/>
            <person name="Bezanilla M."/>
            <person name="Blankenship R."/>
            <person name="Cho S.H."/>
            <person name="Dutcher S."/>
            <person name="Estelle M."/>
            <person name="Fawcett J.A."/>
            <person name="Gundlach H."/>
            <person name="Hanada K."/>
            <person name="Heyl A."/>
            <person name="Hicks K.A."/>
            <person name="Hugh J."/>
            <person name="Lohr M."/>
            <person name="Mayer K."/>
            <person name="Melkozernov A."/>
            <person name="Murata T."/>
            <person name="Nelson D."/>
            <person name="Pils B."/>
            <person name="Prigge M."/>
            <person name="Reiss B."/>
            <person name="Renner T."/>
            <person name="Rombauts S."/>
            <person name="Rushton P."/>
            <person name="Sanderfoot A."/>
            <person name="Schween G."/>
            <person name="Shiu S.-H."/>
            <person name="Stueber K."/>
            <person name="Theodoulou F.L."/>
            <person name="Tu H."/>
            <person name="Van de Peer Y."/>
            <person name="Verrier P.J."/>
            <person name="Waters E."/>
            <person name="Wood A."/>
            <person name="Yang L."/>
            <person name="Cove D."/>
            <person name="Cuming A."/>
            <person name="Hasebe M."/>
            <person name="Lucas S."/>
            <person name="Mishler D.B."/>
            <person name="Reski R."/>
            <person name="Grigoriev I."/>
            <person name="Quatrano R.S."/>
            <person name="Boore J.L."/>
        </authorList>
    </citation>
    <scope>NUCLEOTIDE SEQUENCE [LARGE SCALE GENOMIC DNA]</scope>
    <source>
        <strain evidence="5 6">cv. Gransden 2004</strain>
    </source>
</reference>
<dbReference type="FunCoup" id="A0A2K1J131">
    <property type="interactions" value="1313"/>
</dbReference>
<evidence type="ECO:0000256" key="1">
    <source>
        <dbReference type="SAM" id="Coils"/>
    </source>
</evidence>
<dbReference type="InterPro" id="IPR036047">
    <property type="entry name" value="F-box-like_dom_sf"/>
</dbReference>
<keyword evidence="1" id="KW-0175">Coiled coil</keyword>
<protein>
    <recommendedName>
        <fullName evidence="3">F-box domain-containing protein</fullName>
    </recommendedName>
</protein>
<feature type="compositionally biased region" description="Basic and acidic residues" evidence="2">
    <location>
        <begin position="234"/>
        <end position="246"/>
    </location>
</feature>
<dbReference type="RefSeq" id="XP_024403251.1">
    <property type="nucleotide sequence ID" value="XM_024547483.2"/>
</dbReference>
<proteinExistence type="predicted"/>
<dbReference type="Pfam" id="PF12937">
    <property type="entry name" value="F-box-like"/>
    <property type="match status" value="1"/>
</dbReference>
<dbReference type="EMBL" id="ABEU02000018">
    <property type="protein sequence ID" value="PNR35231.1"/>
    <property type="molecule type" value="Genomic_DNA"/>
</dbReference>
<evidence type="ECO:0000313" key="6">
    <source>
        <dbReference type="Proteomes" id="UP000006727"/>
    </source>
</evidence>
<organism evidence="4">
    <name type="scientific">Physcomitrium patens</name>
    <name type="common">Spreading-leaved earth moss</name>
    <name type="synonym">Physcomitrella patens</name>
    <dbReference type="NCBI Taxonomy" id="3218"/>
    <lineage>
        <taxon>Eukaryota</taxon>
        <taxon>Viridiplantae</taxon>
        <taxon>Streptophyta</taxon>
        <taxon>Embryophyta</taxon>
        <taxon>Bryophyta</taxon>
        <taxon>Bryophytina</taxon>
        <taxon>Bryopsida</taxon>
        <taxon>Funariidae</taxon>
        <taxon>Funariales</taxon>
        <taxon>Funariaceae</taxon>
        <taxon>Physcomitrium</taxon>
    </lineage>
</organism>
<evidence type="ECO:0000256" key="2">
    <source>
        <dbReference type="SAM" id="MobiDB-lite"/>
    </source>
</evidence>
<dbReference type="KEGG" id="ppp:112295641"/>
<dbReference type="PaxDb" id="3218-PP1S3_373V6.1"/>
<dbReference type="Gene3D" id="1.20.1280.50">
    <property type="match status" value="1"/>
</dbReference>
<reference evidence="5" key="3">
    <citation type="submission" date="2020-12" db="UniProtKB">
        <authorList>
            <consortium name="EnsemblPlants"/>
        </authorList>
    </citation>
    <scope>IDENTIFICATION</scope>
</reference>
<dbReference type="InterPro" id="IPR001810">
    <property type="entry name" value="F-box_dom"/>
</dbReference>
<evidence type="ECO:0000313" key="5">
    <source>
        <dbReference type="EnsemblPlants" id="Pp3c18_14450V3.1"/>
    </source>
</evidence>
<evidence type="ECO:0000313" key="4">
    <source>
        <dbReference type="EMBL" id="PNR35231.1"/>
    </source>
</evidence>
<evidence type="ECO:0000259" key="3">
    <source>
        <dbReference type="PROSITE" id="PS50181"/>
    </source>
</evidence>
<reference evidence="4 6" key="2">
    <citation type="journal article" date="2018" name="Plant J.">
        <title>The Physcomitrella patens chromosome-scale assembly reveals moss genome structure and evolution.</title>
        <authorList>
            <person name="Lang D."/>
            <person name="Ullrich K.K."/>
            <person name="Murat F."/>
            <person name="Fuchs J."/>
            <person name="Jenkins J."/>
            <person name="Haas F.B."/>
            <person name="Piednoel M."/>
            <person name="Gundlach H."/>
            <person name="Van Bel M."/>
            <person name="Meyberg R."/>
            <person name="Vives C."/>
            <person name="Morata J."/>
            <person name="Symeonidi A."/>
            <person name="Hiss M."/>
            <person name="Muchero W."/>
            <person name="Kamisugi Y."/>
            <person name="Saleh O."/>
            <person name="Blanc G."/>
            <person name="Decker E.L."/>
            <person name="van Gessel N."/>
            <person name="Grimwood J."/>
            <person name="Hayes R.D."/>
            <person name="Graham S.W."/>
            <person name="Gunter L.E."/>
            <person name="McDaniel S.F."/>
            <person name="Hoernstein S.N.W."/>
            <person name="Larsson A."/>
            <person name="Li F.W."/>
            <person name="Perroud P.F."/>
            <person name="Phillips J."/>
            <person name="Ranjan P."/>
            <person name="Rokshar D.S."/>
            <person name="Rothfels C.J."/>
            <person name="Schneider L."/>
            <person name="Shu S."/>
            <person name="Stevenson D.W."/>
            <person name="Thummler F."/>
            <person name="Tillich M."/>
            <person name="Villarreal Aguilar J.C."/>
            <person name="Widiez T."/>
            <person name="Wong G.K."/>
            <person name="Wymore A."/>
            <person name="Zhang Y."/>
            <person name="Zimmer A.D."/>
            <person name="Quatrano R.S."/>
            <person name="Mayer K.F.X."/>
            <person name="Goodstein D."/>
            <person name="Casacuberta J.M."/>
            <person name="Vandepoele K."/>
            <person name="Reski R."/>
            <person name="Cuming A.C."/>
            <person name="Tuskan G.A."/>
            <person name="Maumus F."/>
            <person name="Salse J."/>
            <person name="Schmutz J."/>
            <person name="Rensing S.A."/>
        </authorList>
    </citation>
    <scope>NUCLEOTIDE SEQUENCE [LARGE SCALE GENOMIC DNA]</scope>
    <source>
        <strain evidence="5 6">cv. Gransden 2004</strain>
    </source>
</reference>
<accession>A0A2K1J131</accession>
<gene>
    <name evidence="5" type="primary">LOC112295641</name>
    <name evidence="4" type="ORF">PHYPA_023130</name>
</gene>
<dbReference type="RefSeq" id="XP_024403250.1">
    <property type="nucleotide sequence ID" value="XM_024547482.2"/>
</dbReference>
<feature type="coiled-coil region" evidence="1">
    <location>
        <begin position="107"/>
        <end position="141"/>
    </location>
</feature>
<sequence>MPRCCKFSMGCLPDELWTKILGLGIEKEVLDYRDLCSLAFVCRRIKKISYFDCIWRPLWERDQAKLSVGSSSRNLVVEPGMARKENDAKAFRDLYRIRFEKVRAAIMAAHRRRVLRVESQVAVLQKEAQQYQLDIQVERRKLVATVAELKSFEVARRSAIAIQVWQPQAVRARQQEVLEQQSVNVGARQQSLQMEINVCRERVQQFEKSLQAKKSAIEKCKKELDSLTFNPSRKLHDSSNTDERPGRKAAVKRKLDASSSTCIGEERTGKGSALLFYIPTAGRPFCQLII</sequence>
<dbReference type="STRING" id="3218.A0A2K1J131"/>
<dbReference type="Gramene" id="Pp3c18_14450V3.2">
    <property type="protein sequence ID" value="Pp3c18_14450V3.2"/>
    <property type="gene ID" value="Pp3c18_14450"/>
</dbReference>
<dbReference type="AlphaFoldDB" id="A0A2K1J131"/>
<dbReference type="Gramene" id="Pp3c18_14450V3.1">
    <property type="protein sequence ID" value="Pp3c18_14450V3.1"/>
    <property type="gene ID" value="Pp3c18_14450"/>
</dbReference>
<dbReference type="Proteomes" id="UP000006727">
    <property type="component" value="Chromosome 18"/>
</dbReference>
<name>A0A2K1J131_PHYPA</name>
<dbReference type="PROSITE" id="PS50181">
    <property type="entry name" value="FBOX"/>
    <property type="match status" value="1"/>
</dbReference>
<dbReference type="EnsemblPlants" id="Pp3c18_14450V3.2">
    <property type="protein sequence ID" value="Pp3c18_14450V3.2"/>
    <property type="gene ID" value="Pp3c18_14450"/>
</dbReference>
<dbReference type="EnsemblPlants" id="Pp3c18_14450V3.1">
    <property type="protein sequence ID" value="Pp3c18_14450V3.1"/>
    <property type="gene ID" value="Pp3c18_14450"/>
</dbReference>